<dbReference type="OrthoDB" id="4501419at2759"/>
<comment type="caution">
    <text evidence="1">The sequence shown here is derived from an EMBL/GenBank/DDBJ whole genome shotgun (WGS) entry which is preliminary data.</text>
</comment>
<dbReference type="EMBL" id="AZHD01000010">
    <property type="protein sequence ID" value="OAA59747.1"/>
    <property type="molecule type" value="Genomic_DNA"/>
</dbReference>
<dbReference type="STRING" id="1081102.A0A167SM06"/>
<accession>A0A167SM06</accession>
<sequence length="237" mass="26634">MSYVDALVRRSPANVTTKKSGKQLPLELWHQILDCGSSTERPNHRHEYALVQPQWIEMGKHGSTLVCFLVQDRMLCGTLEDAYSVDEYESYLKDPSAHNCYATCPCHCEPEDHDDLGDRAIQVPAIALDSRISILYQGITVPDVISWVERGSCHLCGGNRLICCGCGDGRRARQCFISWDIPGDCGVTMFCPLCIGLDFAEEGLTQMGEEYGGNPAERMTDEEYDRWSRGRLRELGY</sequence>
<gene>
    <name evidence="1" type="ORF">SPI_05945</name>
</gene>
<organism evidence="1 2">
    <name type="scientific">Niveomyces insectorum RCEF 264</name>
    <dbReference type="NCBI Taxonomy" id="1081102"/>
    <lineage>
        <taxon>Eukaryota</taxon>
        <taxon>Fungi</taxon>
        <taxon>Dikarya</taxon>
        <taxon>Ascomycota</taxon>
        <taxon>Pezizomycotina</taxon>
        <taxon>Sordariomycetes</taxon>
        <taxon>Hypocreomycetidae</taxon>
        <taxon>Hypocreales</taxon>
        <taxon>Cordycipitaceae</taxon>
        <taxon>Niveomyces</taxon>
    </lineage>
</organism>
<evidence type="ECO:0000313" key="2">
    <source>
        <dbReference type="Proteomes" id="UP000076874"/>
    </source>
</evidence>
<protein>
    <submittedName>
        <fullName evidence="1">Uncharacterized protein</fullName>
    </submittedName>
</protein>
<dbReference type="Proteomes" id="UP000076874">
    <property type="component" value="Unassembled WGS sequence"/>
</dbReference>
<proteinExistence type="predicted"/>
<keyword evidence="2" id="KW-1185">Reference proteome</keyword>
<reference evidence="1 2" key="1">
    <citation type="journal article" date="2016" name="Genome Biol. Evol.">
        <title>Divergent and convergent evolution of fungal pathogenicity.</title>
        <authorList>
            <person name="Shang Y."/>
            <person name="Xiao G."/>
            <person name="Zheng P."/>
            <person name="Cen K."/>
            <person name="Zhan S."/>
            <person name="Wang C."/>
        </authorList>
    </citation>
    <scope>NUCLEOTIDE SEQUENCE [LARGE SCALE GENOMIC DNA]</scope>
    <source>
        <strain evidence="1 2">RCEF 264</strain>
    </source>
</reference>
<dbReference type="AlphaFoldDB" id="A0A167SM06"/>
<evidence type="ECO:0000313" key="1">
    <source>
        <dbReference type="EMBL" id="OAA59747.1"/>
    </source>
</evidence>
<name>A0A167SM06_9HYPO</name>